<dbReference type="InterPro" id="IPR045396">
    <property type="entry name" value="DUF6517"/>
</dbReference>
<gene>
    <name evidence="2" type="ORF">SAMN05216564_102193</name>
</gene>
<feature type="region of interest" description="Disordered" evidence="1">
    <location>
        <begin position="1"/>
        <end position="25"/>
    </location>
</feature>
<name>A0A1H3FS81_9EURY</name>
<dbReference type="EMBL" id="FNPC01000002">
    <property type="protein sequence ID" value="SDX93923.1"/>
    <property type="molecule type" value="Genomic_DNA"/>
</dbReference>
<protein>
    <submittedName>
        <fullName evidence="2">Uncharacterized protein</fullName>
    </submittedName>
</protein>
<reference evidence="3" key="1">
    <citation type="submission" date="2016-10" db="EMBL/GenBank/DDBJ databases">
        <authorList>
            <person name="Varghese N."/>
            <person name="Submissions S."/>
        </authorList>
    </citation>
    <scope>NUCLEOTIDE SEQUENCE [LARGE SCALE GENOMIC DNA]</scope>
    <source>
        <strain evidence="3">DC30,IBRC 10041,KCTC 4046</strain>
    </source>
</reference>
<sequence>MVGTRSGVMAGSGTGRESKPGTTTTRRRLLAAAGAATTVGLAGCLGGRDGAVPAPAVTDDRIEEDWRLVDETSGTILETEVGPITVRALEHTTIHEHVGMAEAIAETFEAEGSPVVFFATRVDLRPGVDRLPLGIGRDRVMSQVRTAADDAFRSQLRDAGLEDVERTGESTIEVETGHEATQYTYRGSFPLSTEIEAPGGTTQPVSGSVEMEGRVAVWHDGTDVLLAGGAYPVERVTAAMNEALPERAPDADTLIENETLAADPTAFEEDVGALIVAVE</sequence>
<dbReference type="Proteomes" id="UP000199079">
    <property type="component" value="Unassembled WGS sequence"/>
</dbReference>
<dbReference type="InterPro" id="IPR006311">
    <property type="entry name" value="TAT_signal"/>
</dbReference>
<keyword evidence="3" id="KW-1185">Reference proteome</keyword>
<dbReference type="PROSITE" id="PS51318">
    <property type="entry name" value="TAT"/>
    <property type="match status" value="1"/>
</dbReference>
<evidence type="ECO:0000256" key="1">
    <source>
        <dbReference type="SAM" id="MobiDB-lite"/>
    </source>
</evidence>
<evidence type="ECO:0000313" key="2">
    <source>
        <dbReference type="EMBL" id="SDX93923.1"/>
    </source>
</evidence>
<evidence type="ECO:0000313" key="3">
    <source>
        <dbReference type="Proteomes" id="UP000199079"/>
    </source>
</evidence>
<organism evidence="2 3">
    <name type="scientific">Halopenitus persicus</name>
    <dbReference type="NCBI Taxonomy" id="1048396"/>
    <lineage>
        <taxon>Archaea</taxon>
        <taxon>Methanobacteriati</taxon>
        <taxon>Methanobacteriota</taxon>
        <taxon>Stenosarchaea group</taxon>
        <taxon>Halobacteria</taxon>
        <taxon>Halobacteriales</taxon>
        <taxon>Haloferacaceae</taxon>
        <taxon>Halopenitus</taxon>
    </lineage>
</organism>
<proteinExistence type="predicted"/>
<accession>A0A1H3FS81</accession>
<dbReference type="AlphaFoldDB" id="A0A1H3FS81"/>
<dbReference type="Pfam" id="PF20127">
    <property type="entry name" value="DUF6517"/>
    <property type="match status" value="1"/>
</dbReference>